<sequence length="270" mass="29058">MIGPGGPRKVHLPGCVEPDAFTADGQGLFVLDWLPAGAPETYRVRMLDLNDGQVYPLFTRDKQPVPTGAEEQMRGRGRQAVYSRERQTLYTLYTHQPDHQHTRNLLTGTRSHVHAFVHVLHLSERWAYCLDLPDPFGQGPAEGHALAVDRSQISVLDTASGTVLHADAETLEVQRVARIPAGRGVASLALDAPGRVLAADGGTVHVLDRGSDQVLGTWTLPSPARGLRLSPDGSRLYAGGTDEAYWLDAASGALAGRVPVAGLTEILSVR</sequence>
<dbReference type="Gene3D" id="2.130.10.10">
    <property type="entry name" value="YVTN repeat-like/Quinoprotein amine dehydrogenase"/>
    <property type="match status" value="1"/>
</dbReference>
<comment type="caution">
    <text evidence="1">The sequence shown here is derived from an EMBL/GenBank/DDBJ whole genome shotgun (WGS) entry which is preliminary data.</text>
</comment>
<reference evidence="1 2" key="1">
    <citation type="submission" date="2021-01" db="EMBL/GenBank/DDBJ databases">
        <title>Actinoplanes sp. nov. LDG1-06 isolated from lichen.</title>
        <authorList>
            <person name="Saeng-In P."/>
            <person name="Phongsopitanun W."/>
            <person name="Kanchanasin P."/>
            <person name="Yuki M."/>
            <person name="Kudo T."/>
            <person name="Ohkuma M."/>
            <person name="Tanasupawat S."/>
        </authorList>
    </citation>
    <scope>NUCLEOTIDE SEQUENCE [LARGE SCALE GENOMIC DNA]</scope>
    <source>
        <strain evidence="1 2">LDG1-06</strain>
    </source>
</reference>
<accession>A0ABS2AG34</accession>
<protein>
    <submittedName>
        <fullName evidence="1">Uncharacterized protein</fullName>
    </submittedName>
</protein>
<keyword evidence="2" id="KW-1185">Reference proteome</keyword>
<proteinExistence type="predicted"/>
<evidence type="ECO:0000313" key="1">
    <source>
        <dbReference type="EMBL" id="MBM2618809.1"/>
    </source>
</evidence>
<evidence type="ECO:0000313" key="2">
    <source>
        <dbReference type="Proteomes" id="UP000632138"/>
    </source>
</evidence>
<dbReference type="InterPro" id="IPR015943">
    <property type="entry name" value="WD40/YVTN_repeat-like_dom_sf"/>
</dbReference>
<gene>
    <name evidence="1" type="ORF">JIG36_24935</name>
</gene>
<dbReference type="EMBL" id="JAENHP010000008">
    <property type="protein sequence ID" value="MBM2618809.1"/>
    <property type="molecule type" value="Genomic_DNA"/>
</dbReference>
<organism evidence="1 2">
    <name type="scientific">Paractinoplanes ovalisporus</name>
    <dbReference type="NCBI Taxonomy" id="2810368"/>
    <lineage>
        <taxon>Bacteria</taxon>
        <taxon>Bacillati</taxon>
        <taxon>Actinomycetota</taxon>
        <taxon>Actinomycetes</taxon>
        <taxon>Micromonosporales</taxon>
        <taxon>Micromonosporaceae</taxon>
        <taxon>Paractinoplanes</taxon>
    </lineage>
</organism>
<dbReference type="SUPFAM" id="SSF75011">
    <property type="entry name" value="3-carboxy-cis,cis-mucoante lactonizing enzyme"/>
    <property type="match status" value="1"/>
</dbReference>
<dbReference type="Proteomes" id="UP000632138">
    <property type="component" value="Unassembled WGS sequence"/>
</dbReference>
<name>A0ABS2AG34_9ACTN</name>